<dbReference type="GO" id="GO:0008168">
    <property type="term" value="F:methyltransferase activity"/>
    <property type="evidence" value="ECO:0007669"/>
    <property type="project" value="UniProtKB-KW"/>
</dbReference>
<proteinExistence type="inferred from homology"/>
<dbReference type="GO" id="GO:0005634">
    <property type="term" value="C:nucleus"/>
    <property type="evidence" value="ECO:0007669"/>
    <property type="project" value="TreeGrafter"/>
</dbReference>
<comment type="caution">
    <text evidence="6">The sequence shown here is derived from an EMBL/GenBank/DDBJ whole genome shotgun (WGS) entry which is preliminary data.</text>
</comment>
<keyword evidence="5" id="KW-0812">Transmembrane</keyword>
<evidence type="ECO:0000256" key="3">
    <source>
        <dbReference type="ARBA" id="ARBA00022691"/>
    </source>
</evidence>
<accession>A0A8J5VQY1</accession>
<dbReference type="OrthoDB" id="414133at2759"/>
<keyword evidence="2 4" id="KW-0808">Transferase</keyword>
<protein>
    <submittedName>
        <fullName evidence="6">Uncharacterized protein</fullName>
    </submittedName>
</protein>
<reference evidence="6" key="1">
    <citation type="journal article" date="2021" name="bioRxiv">
        <title>Whole Genome Assembly and Annotation of Northern Wild Rice, Zizania palustris L., Supports a Whole Genome Duplication in the Zizania Genus.</title>
        <authorList>
            <person name="Haas M."/>
            <person name="Kono T."/>
            <person name="Macchietto M."/>
            <person name="Millas R."/>
            <person name="McGilp L."/>
            <person name="Shao M."/>
            <person name="Duquette J."/>
            <person name="Hirsch C.N."/>
            <person name="Kimball J."/>
        </authorList>
    </citation>
    <scope>NUCLEOTIDE SEQUENCE</scope>
    <source>
        <tissue evidence="6">Fresh leaf tissue</tissue>
    </source>
</reference>
<dbReference type="Proteomes" id="UP000729402">
    <property type="component" value="Unassembled WGS sequence"/>
</dbReference>
<evidence type="ECO:0000313" key="7">
    <source>
        <dbReference type="Proteomes" id="UP000729402"/>
    </source>
</evidence>
<evidence type="ECO:0000313" key="6">
    <source>
        <dbReference type="EMBL" id="KAG8077205.1"/>
    </source>
</evidence>
<reference evidence="6" key="2">
    <citation type="submission" date="2021-02" db="EMBL/GenBank/DDBJ databases">
        <authorList>
            <person name="Kimball J.A."/>
            <person name="Haas M.W."/>
            <person name="Macchietto M."/>
            <person name="Kono T."/>
            <person name="Duquette J."/>
            <person name="Shao M."/>
        </authorList>
    </citation>
    <scope>NUCLEOTIDE SEQUENCE</scope>
    <source>
        <tissue evidence="6">Fresh leaf tissue</tissue>
    </source>
</reference>
<keyword evidence="5" id="KW-0472">Membrane</keyword>
<dbReference type="PANTHER" id="PTHR46098:SF1">
    <property type="entry name" value="TRNA (CYTOSINE(38)-C(5))-METHYLTRANSFERASE"/>
    <property type="match status" value="1"/>
</dbReference>
<dbReference type="EMBL" id="JAAALK010000282">
    <property type="protein sequence ID" value="KAG8077204.1"/>
    <property type="molecule type" value="Genomic_DNA"/>
</dbReference>
<keyword evidence="5" id="KW-1133">Transmembrane helix</keyword>
<name>A0A8J5VQY1_ZIZPA</name>
<comment type="similarity">
    <text evidence="4">Belongs to the class I-like SAM-binding methyltransferase superfamily. C5-methyltransferase family.</text>
</comment>
<dbReference type="PROSITE" id="PS51679">
    <property type="entry name" value="SAM_MT_C5"/>
    <property type="match status" value="1"/>
</dbReference>
<dbReference type="EMBL" id="JAAALK010000282">
    <property type="protein sequence ID" value="KAG8077205.1"/>
    <property type="molecule type" value="Genomic_DNA"/>
</dbReference>
<gene>
    <name evidence="6" type="ORF">GUJ93_ZPchr0007g5627</name>
</gene>
<dbReference type="AlphaFoldDB" id="A0A8J5VQY1"/>
<evidence type="ECO:0000256" key="1">
    <source>
        <dbReference type="ARBA" id="ARBA00022603"/>
    </source>
</evidence>
<dbReference type="GO" id="GO:0032259">
    <property type="term" value="P:methylation"/>
    <property type="evidence" value="ECO:0007669"/>
    <property type="project" value="UniProtKB-KW"/>
</dbReference>
<dbReference type="InterPro" id="IPR001525">
    <property type="entry name" value="C5_MeTfrase"/>
</dbReference>
<organism evidence="6 7">
    <name type="scientific">Zizania palustris</name>
    <name type="common">Northern wild rice</name>
    <dbReference type="NCBI Taxonomy" id="103762"/>
    <lineage>
        <taxon>Eukaryota</taxon>
        <taxon>Viridiplantae</taxon>
        <taxon>Streptophyta</taxon>
        <taxon>Embryophyta</taxon>
        <taxon>Tracheophyta</taxon>
        <taxon>Spermatophyta</taxon>
        <taxon>Magnoliopsida</taxon>
        <taxon>Liliopsida</taxon>
        <taxon>Poales</taxon>
        <taxon>Poaceae</taxon>
        <taxon>BOP clade</taxon>
        <taxon>Oryzoideae</taxon>
        <taxon>Oryzeae</taxon>
        <taxon>Zizaniinae</taxon>
        <taxon>Zizania</taxon>
    </lineage>
</organism>
<keyword evidence="3 4" id="KW-0949">S-adenosyl-L-methionine</keyword>
<evidence type="ECO:0000256" key="5">
    <source>
        <dbReference type="SAM" id="Phobius"/>
    </source>
</evidence>
<feature type="active site" evidence="4">
    <location>
        <position position="115"/>
    </location>
</feature>
<evidence type="ECO:0000256" key="2">
    <source>
        <dbReference type="ARBA" id="ARBA00022679"/>
    </source>
</evidence>
<feature type="transmembrane region" description="Helical" evidence="5">
    <location>
        <begin position="275"/>
        <end position="297"/>
    </location>
</feature>
<dbReference type="Pfam" id="PF00145">
    <property type="entry name" value="DNA_methylase"/>
    <property type="match status" value="1"/>
</dbReference>
<keyword evidence="7" id="KW-1185">Reference proteome</keyword>
<dbReference type="InterPro" id="IPR050750">
    <property type="entry name" value="C5-MTase"/>
</dbReference>
<sequence>MVWIVYRAGVNSVLLGSTAAQEAGKPPPPPPPEAMDSAGLCRVLEFYSGIGGTRYSLAASGVQVEVVAAFDINDVANDVDELNFGHRPCQGNIQTLTASDLDKCKAQAWLLSPPCQPYTWQGLQKHSADARAFSFIKILNLMKTMGFPPQMLFVENVVRFEVSDTHDQLLEVLSDLNFNTQEFFLSPLQFCIPYSRPRYFSLYYLQAKREPRSFQNPSVNSKLLRAPTFLVLTPSDFKESDGCITSETVCQDYVVPLNFIERWGNAMGILPFLDWILQFYHLMIFIYYLEFLFLFLLTCD</sequence>
<keyword evidence="1 4" id="KW-0489">Methyltransferase</keyword>
<evidence type="ECO:0000256" key="4">
    <source>
        <dbReference type="PROSITE-ProRule" id="PRU01016"/>
    </source>
</evidence>
<dbReference type="PANTHER" id="PTHR46098">
    <property type="entry name" value="TRNA (CYTOSINE(38)-C(5))-METHYLTRANSFERASE"/>
    <property type="match status" value="1"/>
</dbReference>